<dbReference type="Proteomes" id="UP000325218">
    <property type="component" value="Unassembled WGS sequence"/>
</dbReference>
<reference evidence="8 9" key="1">
    <citation type="submission" date="2019-08" db="EMBL/GenBank/DDBJ databases">
        <title>Genome sequencing of Paenibacillus faecis DSM 23593(T).</title>
        <authorList>
            <person name="Kook J.-K."/>
            <person name="Park S.-N."/>
            <person name="Lim Y.K."/>
        </authorList>
    </citation>
    <scope>NUCLEOTIDE SEQUENCE [LARGE SCALE GENOMIC DNA]</scope>
    <source>
        <strain evidence="8 9">DSM 23593</strain>
    </source>
</reference>
<dbReference type="InterPro" id="IPR058240">
    <property type="entry name" value="rSAM_sf"/>
</dbReference>
<dbReference type="SFLD" id="SFLDG01384">
    <property type="entry name" value="thioether_bond_formation_requi"/>
    <property type="match status" value="1"/>
</dbReference>
<dbReference type="InterPro" id="IPR023867">
    <property type="entry name" value="Sulphatase_maturase_rSAM"/>
</dbReference>
<evidence type="ECO:0000256" key="6">
    <source>
        <dbReference type="ARBA" id="ARBA00023014"/>
    </source>
</evidence>
<keyword evidence="6" id="KW-0411">Iron-sulfur</keyword>
<evidence type="ECO:0000256" key="2">
    <source>
        <dbReference type="ARBA" id="ARBA00022485"/>
    </source>
</evidence>
<keyword evidence="4" id="KW-0479">Metal-binding</keyword>
<dbReference type="PANTHER" id="PTHR43273:SF8">
    <property type="entry name" value="RADICAL SAM DOMAIN PROTEIN"/>
    <property type="match status" value="1"/>
</dbReference>
<evidence type="ECO:0000256" key="3">
    <source>
        <dbReference type="ARBA" id="ARBA00022691"/>
    </source>
</evidence>
<comment type="cofactor">
    <cofactor evidence="1">
        <name>[4Fe-4S] cluster</name>
        <dbReference type="ChEBI" id="CHEBI:49883"/>
    </cofactor>
</comment>
<keyword evidence="3" id="KW-0949">S-adenosyl-L-methionine</keyword>
<keyword evidence="5" id="KW-0408">Iron</keyword>
<evidence type="ECO:0000256" key="1">
    <source>
        <dbReference type="ARBA" id="ARBA00001966"/>
    </source>
</evidence>
<dbReference type="InterPro" id="IPR007197">
    <property type="entry name" value="rSAM"/>
</dbReference>
<comment type="caution">
    <text evidence="8">The sequence shown here is derived from an EMBL/GenBank/DDBJ whole genome shotgun (WGS) entry which is preliminary data.</text>
</comment>
<dbReference type="GO" id="GO:0032324">
    <property type="term" value="P:molybdopterin cofactor biosynthetic process"/>
    <property type="evidence" value="ECO:0007669"/>
    <property type="project" value="UniProtKB-ARBA"/>
</dbReference>
<dbReference type="CDD" id="cd01335">
    <property type="entry name" value="Radical_SAM"/>
    <property type="match status" value="1"/>
</dbReference>
<dbReference type="EMBL" id="VSDO01000004">
    <property type="protein sequence ID" value="TYA11183.1"/>
    <property type="molecule type" value="Genomic_DNA"/>
</dbReference>
<dbReference type="PROSITE" id="PS51918">
    <property type="entry name" value="RADICAL_SAM"/>
    <property type="match status" value="1"/>
</dbReference>
<dbReference type="InterPro" id="IPR013785">
    <property type="entry name" value="Aldolase_TIM"/>
</dbReference>
<dbReference type="AlphaFoldDB" id="A0A5D0CMC0"/>
<dbReference type="OrthoDB" id="9808591at2"/>
<evidence type="ECO:0000259" key="7">
    <source>
        <dbReference type="PROSITE" id="PS51918"/>
    </source>
</evidence>
<proteinExistence type="predicted"/>
<dbReference type="Gene3D" id="3.20.20.70">
    <property type="entry name" value="Aldolase class I"/>
    <property type="match status" value="1"/>
</dbReference>
<name>A0A5D0CMC0_9BACL</name>
<dbReference type="InterPro" id="IPR006638">
    <property type="entry name" value="Elp3/MiaA/NifB-like_rSAM"/>
</dbReference>
<sequence>MMTTRRLKPVPIIRVREGSRTTAAHMINTMDSEVCTLHNYSGTRYIFMPELTALFEHSDLLFELAHRLDGSDAEKACRELGGRYSEELVRGQLELLRQWAAKMDRKRRKQAAQYGKVSPEAWAGGKVLNSLWMNISHDCNLRCVYCYGSGGAYGGRRKLMTVESAKRIIDYWYARADKDADEYRIVFFGGEPLMNKRVLMFSVGYINGMLGDRANVSYAMTTNGTILDDELLRLFADNDFRITISLDGDKEIQDRSRPFASGKGSSFDRIGKSVERLGGSGLPITARLTLVHEHVPKLAESVHSLWDLGISNVNFDLVSSTDDRFRVTAEDLQLLKPQLERLAREVYDNLVHRRKRYVGTLTKYAKAMHNHQYNSCVFYAKNSLMVGPDGEIYKCHRLIEDPKFHYGNIHTDIDWGRYDNDKPEPPACSACWARHLCVGCSQVNWVYRNDLNTPYDISCEFTRMVIWENLKLYATLHEKEPQLFKLAYRMG</sequence>
<dbReference type="SUPFAM" id="SSF102114">
    <property type="entry name" value="Radical SAM enzymes"/>
    <property type="match status" value="1"/>
</dbReference>
<protein>
    <submittedName>
        <fullName evidence="8">Radical SAM protein</fullName>
    </submittedName>
</protein>
<dbReference type="NCBIfam" id="TIGR04085">
    <property type="entry name" value="rSAM_more_4Fe4S"/>
    <property type="match status" value="1"/>
</dbReference>
<dbReference type="SFLD" id="SFLDG01386">
    <property type="entry name" value="main_SPASM_domain-containing"/>
    <property type="match status" value="1"/>
</dbReference>
<evidence type="ECO:0000256" key="4">
    <source>
        <dbReference type="ARBA" id="ARBA00022723"/>
    </source>
</evidence>
<dbReference type="GO" id="GO:0051539">
    <property type="term" value="F:4 iron, 4 sulfur cluster binding"/>
    <property type="evidence" value="ECO:0007669"/>
    <property type="project" value="UniProtKB-KW"/>
</dbReference>
<dbReference type="InterPro" id="IPR023885">
    <property type="entry name" value="4Fe4S-binding_SPASM_dom"/>
</dbReference>
<evidence type="ECO:0000313" key="9">
    <source>
        <dbReference type="Proteomes" id="UP000325218"/>
    </source>
</evidence>
<gene>
    <name evidence="8" type="ORF">FRY98_18510</name>
</gene>
<accession>A0A5D0CMC0</accession>
<dbReference type="Pfam" id="PF04055">
    <property type="entry name" value="Radical_SAM"/>
    <property type="match status" value="1"/>
</dbReference>
<evidence type="ECO:0000256" key="5">
    <source>
        <dbReference type="ARBA" id="ARBA00023004"/>
    </source>
</evidence>
<dbReference type="SFLD" id="SFLDS00029">
    <property type="entry name" value="Radical_SAM"/>
    <property type="match status" value="1"/>
</dbReference>
<organism evidence="8 9">
    <name type="scientific">Paenibacillus faecis</name>
    <dbReference type="NCBI Taxonomy" id="862114"/>
    <lineage>
        <taxon>Bacteria</taxon>
        <taxon>Bacillati</taxon>
        <taxon>Bacillota</taxon>
        <taxon>Bacilli</taxon>
        <taxon>Bacillales</taxon>
        <taxon>Paenibacillaceae</taxon>
        <taxon>Paenibacillus</taxon>
    </lineage>
</organism>
<dbReference type="SFLD" id="SFLDG01067">
    <property type="entry name" value="SPASM/twitch_domain_containing"/>
    <property type="match status" value="1"/>
</dbReference>
<dbReference type="SMART" id="SM00729">
    <property type="entry name" value="Elp3"/>
    <property type="match status" value="1"/>
</dbReference>
<dbReference type="PROSITE" id="PS01305">
    <property type="entry name" value="MOAA_NIFB_PQQE"/>
    <property type="match status" value="1"/>
</dbReference>
<dbReference type="InterPro" id="IPR000385">
    <property type="entry name" value="MoaA_NifB_PqqE_Fe-S-bd_CS"/>
</dbReference>
<evidence type="ECO:0000313" key="8">
    <source>
        <dbReference type="EMBL" id="TYA11183.1"/>
    </source>
</evidence>
<feature type="domain" description="Radical SAM core" evidence="7">
    <location>
        <begin position="125"/>
        <end position="345"/>
    </location>
</feature>
<dbReference type="GO" id="GO:0016491">
    <property type="term" value="F:oxidoreductase activity"/>
    <property type="evidence" value="ECO:0007669"/>
    <property type="project" value="InterPro"/>
</dbReference>
<keyword evidence="2" id="KW-0004">4Fe-4S</keyword>
<keyword evidence="9" id="KW-1185">Reference proteome</keyword>
<dbReference type="PANTHER" id="PTHR43273">
    <property type="entry name" value="ANAEROBIC SULFATASE-MATURATING ENZYME HOMOLOG ASLB-RELATED"/>
    <property type="match status" value="1"/>
</dbReference>
<dbReference type="GO" id="GO:0046872">
    <property type="term" value="F:metal ion binding"/>
    <property type="evidence" value="ECO:0007669"/>
    <property type="project" value="UniProtKB-KW"/>
</dbReference>